<accession>A0A9W8AVS0</accession>
<keyword evidence="8" id="KW-0539">Nucleus</keyword>
<dbReference type="GO" id="GO:0008023">
    <property type="term" value="C:transcription elongation factor complex"/>
    <property type="evidence" value="ECO:0007669"/>
    <property type="project" value="TreeGrafter"/>
</dbReference>
<feature type="region of interest" description="Disordered" evidence="9">
    <location>
        <begin position="368"/>
        <end position="399"/>
    </location>
</feature>
<keyword evidence="11" id="KW-1185">Reference proteome</keyword>
<organism evidence="10 11">
    <name type="scientific">Dispira parvispora</name>
    <dbReference type="NCBI Taxonomy" id="1520584"/>
    <lineage>
        <taxon>Eukaryota</taxon>
        <taxon>Fungi</taxon>
        <taxon>Fungi incertae sedis</taxon>
        <taxon>Zoopagomycota</taxon>
        <taxon>Kickxellomycotina</taxon>
        <taxon>Dimargaritomycetes</taxon>
        <taxon>Dimargaritales</taxon>
        <taxon>Dimargaritaceae</taxon>
        <taxon>Dispira</taxon>
    </lineage>
</organism>
<comment type="caution">
    <text evidence="10">The sequence shown here is derived from an EMBL/GenBank/DDBJ whole genome shotgun (WGS) entry which is preliminary data.</text>
</comment>
<dbReference type="Pfam" id="PF05625">
    <property type="entry name" value="PAXNEB"/>
    <property type="match status" value="1"/>
</dbReference>
<evidence type="ECO:0000256" key="3">
    <source>
        <dbReference type="ARBA" id="ARBA00005043"/>
    </source>
</evidence>
<sequence>MSSFKKRVASNQPKLPPGTKLSSHNGQVLVSTGVSSLDDVLGGGLPVGSILLVLSDRKTNYSRVLTNYFVAQGLASSHHVHVASVEENIRPMLKRLPSWCPEVALANTKVPEPREIEAEQSPASSEKLKIAWRYQNLPTSSHTTTPAGPRSERSKGPVPFCENFDLMQPVNPEVLDQPNLTTSSLDSSVNDHYQALFSQLAGLVENGFSSLAPVPATGGRDRNIIRLAIHDMASPLWHSSSPESCFAFLHALRGLLRFSFATCMITVPAHLYQRGPQKSGFIRRMEHLCDAVVELESFAGSRGTKAMGDLPKYHGFFYVHKQPLLNSLVPSSTRLSAITGTQLSANNLAFKQKRHKFVIETFYLPPEGGVSERRVAPSKDGSQSSTSSVQNKPPQSLDF</sequence>
<evidence type="ECO:0000313" key="11">
    <source>
        <dbReference type="Proteomes" id="UP001150925"/>
    </source>
</evidence>
<dbReference type="GO" id="GO:0005737">
    <property type="term" value="C:cytoplasm"/>
    <property type="evidence" value="ECO:0007669"/>
    <property type="project" value="UniProtKB-SubCell"/>
</dbReference>
<name>A0A9W8AVS0_9FUNG</name>
<proteinExistence type="inferred from homology"/>
<dbReference type="GO" id="GO:0033588">
    <property type="term" value="C:elongator holoenzyme complex"/>
    <property type="evidence" value="ECO:0007669"/>
    <property type="project" value="InterPro"/>
</dbReference>
<dbReference type="GO" id="GO:0002098">
    <property type="term" value="P:tRNA wobble uridine modification"/>
    <property type="evidence" value="ECO:0007669"/>
    <property type="project" value="InterPro"/>
</dbReference>
<evidence type="ECO:0000256" key="7">
    <source>
        <dbReference type="ARBA" id="ARBA00022694"/>
    </source>
</evidence>
<evidence type="ECO:0000256" key="5">
    <source>
        <dbReference type="ARBA" id="ARBA00020265"/>
    </source>
</evidence>
<gene>
    <name evidence="10" type="primary">ELP4</name>
    <name evidence="10" type="ORF">IWQ62_000510</name>
</gene>
<evidence type="ECO:0000256" key="1">
    <source>
        <dbReference type="ARBA" id="ARBA00004123"/>
    </source>
</evidence>
<dbReference type="AlphaFoldDB" id="A0A9W8AVS0"/>
<dbReference type="Proteomes" id="UP001150925">
    <property type="component" value="Unassembled WGS sequence"/>
</dbReference>
<dbReference type="EMBL" id="JANBPY010000038">
    <property type="protein sequence ID" value="KAJ1969620.1"/>
    <property type="molecule type" value="Genomic_DNA"/>
</dbReference>
<feature type="region of interest" description="Disordered" evidence="9">
    <location>
        <begin position="1"/>
        <end position="25"/>
    </location>
</feature>
<feature type="compositionally biased region" description="Polar residues" evidence="9">
    <location>
        <begin position="380"/>
        <end position="399"/>
    </location>
</feature>
<comment type="pathway">
    <text evidence="3">tRNA modification; 5-methoxycarbonylmethyl-2-thiouridine-tRNA biosynthesis.</text>
</comment>
<evidence type="ECO:0000256" key="2">
    <source>
        <dbReference type="ARBA" id="ARBA00004496"/>
    </source>
</evidence>
<dbReference type="OrthoDB" id="289162at2759"/>
<reference evidence="10" key="1">
    <citation type="submission" date="2022-07" db="EMBL/GenBank/DDBJ databases">
        <title>Phylogenomic reconstructions and comparative analyses of Kickxellomycotina fungi.</title>
        <authorList>
            <person name="Reynolds N.K."/>
            <person name="Stajich J.E."/>
            <person name="Barry K."/>
            <person name="Grigoriev I.V."/>
            <person name="Crous P."/>
            <person name="Smith M.E."/>
        </authorList>
    </citation>
    <scope>NUCLEOTIDE SEQUENCE</scope>
    <source>
        <strain evidence="10">RSA 1196</strain>
    </source>
</reference>
<comment type="similarity">
    <text evidence="4">Belongs to the ELP4 family.</text>
</comment>
<dbReference type="PANTHER" id="PTHR12896">
    <property type="entry name" value="PAX6 NEIGHBOR PROTEIN PAXNEB"/>
    <property type="match status" value="1"/>
</dbReference>
<evidence type="ECO:0000313" key="10">
    <source>
        <dbReference type="EMBL" id="KAJ1969620.1"/>
    </source>
</evidence>
<evidence type="ECO:0000256" key="9">
    <source>
        <dbReference type="SAM" id="MobiDB-lite"/>
    </source>
</evidence>
<dbReference type="CDD" id="cd19494">
    <property type="entry name" value="Elp4"/>
    <property type="match status" value="1"/>
</dbReference>
<dbReference type="InterPro" id="IPR008728">
    <property type="entry name" value="Elongator_complex_protein_4"/>
</dbReference>
<comment type="subcellular location">
    <subcellularLocation>
        <location evidence="2">Cytoplasm</location>
    </subcellularLocation>
    <subcellularLocation>
        <location evidence="1">Nucleus</location>
    </subcellularLocation>
</comment>
<dbReference type="PANTHER" id="PTHR12896:SF1">
    <property type="entry name" value="ELONGATOR COMPLEX PROTEIN 4"/>
    <property type="match status" value="1"/>
</dbReference>
<evidence type="ECO:0000256" key="4">
    <source>
        <dbReference type="ARBA" id="ARBA00007573"/>
    </source>
</evidence>
<keyword evidence="7" id="KW-0819">tRNA processing</keyword>
<keyword evidence="6" id="KW-0963">Cytoplasm</keyword>
<dbReference type="InterPro" id="IPR027417">
    <property type="entry name" value="P-loop_NTPase"/>
</dbReference>
<evidence type="ECO:0000256" key="8">
    <source>
        <dbReference type="ARBA" id="ARBA00023242"/>
    </source>
</evidence>
<dbReference type="Gene3D" id="3.40.50.300">
    <property type="entry name" value="P-loop containing nucleotide triphosphate hydrolases"/>
    <property type="match status" value="1"/>
</dbReference>
<evidence type="ECO:0000256" key="6">
    <source>
        <dbReference type="ARBA" id="ARBA00022490"/>
    </source>
</evidence>
<protein>
    <recommendedName>
        <fullName evidence="5">Elongator complex protein 4</fullName>
    </recommendedName>
</protein>